<accession>A0A917DYF9</accession>
<reference evidence="2" key="2">
    <citation type="submission" date="2020-09" db="EMBL/GenBank/DDBJ databases">
        <authorList>
            <person name="Sun Q."/>
            <person name="Zhou Y."/>
        </authorList>
    </citation>
    <scope>NUCLEOTIDE SEQUENCE</scope>
    <source>
        <strain evidence="2">CGMCC 1.15360</strain>
    </source>
</reference>
<protein>
    <recommendedName>
        <fullName evidence="4">Lipocalin-like domain-containing protein</fullName>
    </recommendedName>
</protein>
<dbReference type="AlphaFoldDB" id="A0A917DYF9"/>
<keyword evidence="1" id="KW-0732">Signal</keyword>
<feature type="signal peptide" evidence="1">
    <location>
        <begin position="1"/>
        <end position="25"/>
    </location>
</feature>
<organism evidence="2 3">
    <name type="scientific">Croceicoccus mobilis</name>
    <dbReference type="NCBI Taxonomy" id="1703339"/>
    <lineage>
        <taxon>Bacteria</taxon>
        <taxon>Pseudomonadati</taxon>
        <taxon>Pseudomonadota</taxon>
        <taxon>Alphaproteobacteria</taxon>
        <taxon>Sphingomonadales</taxon>
        <taxon>Erythrobacteraceae</taxon>
        <taxon>Croceicoccus</taxon>
    </lineage>
</organism>
<comment type="caution">
    <text evidence="2">The sequence shown here is derived from an EMBL/GenBank/DDBJ whole genome shotgun (WGS) entry which is preliminary data.</text>
</comment>
<sequence>MSKFKFLSACALAIGTMGLAPAAIAAEGDVITDAREIAPDGLIGIWKADMEASGYGHAKPQAAYRTFYYTEDGKILVSFQTLGATGNISFGHWAAQLDGTPGIEYHSSAKSVPYNVVSWKPGEDGRLYLDVSRHGETYIKAIYELSADKQTLKYSYGDTTVVYRRWNLKD</sequence>
<reference evidence="2" key="1">
    <citation type="journal article" date="2014" name="Int. J. Syst. Evol. Microbiol.">
        <title>Complete genome sequence of Corynebacterium casei LMG S-19264T (=DSM 44701T), isolated from a smear-ripened cheese.</title>
        <authorList>
            <consortium name="US DOE Joint Genome Institute (JGI-PGF)"/>
            <person name="Walter F."/>
            <person name="Albersmeier A."/>
            <person name="Kalinowski J."/>
            <person name="Ruckert C."/>
        </authorList>
    </citation>
    <scope>NUCLEOTIDE SEQUENCE</scope>
    <source>
        <strain evidence="2">CGMCC 1.15360</strain>
    </source>
</reference>
<dbReference type="OrthoDB" id="7266256at2"/>
<evidence type="ECO:0000256" key="1">
    <source>
        <dbReference type="SAM" id="SignalP"/>
    </source>
</evidence>
<evidence type="ECO:0008006" key="4">
    <source>
        <dbReference type="Google" id="ProtNLM"/>
    </source>
</evidence>
<keyword evidence="3" id="KW-1185">Reference proteome</keyword>
<evidence type="ECO:0000313" key="3">
    <source>
        <dbReference type="Proteomes" id="UP000612349"/>
    </source>
</evidence>
<proteinExistence type="predicted"/>
<dbReference type="EMBL" id="BMIP01000014">
    <property type="protein sequence ID" value="GGD83524.1"/>
    <property type="molecule type" value="Genomic_DNA"/>
</dbReference>
<dbReference type="Proteomes" id="UP000612349">
    <property type="component" value="Unassembled WGS sequence"/>
</dbReference>
<name>A0A917DYF9_9SPHN</name>
<gene>
    <name evidence="2" type="ORF">GCM10010990_37030</name>
</gene>
<evidence type="ECO:0000313" key="2">
    <source>
        <dbReference type="EMBL" id="GGD83524.1"/>
    </source>
</evidence>
<dbReference type="RefSeq" id="WP_066769377.1">
    <property type="nucleotide sequence ID" value="NZ_BMIP01000014.1"/>
</dbReference>
<feature type="chain" id="PRO_5036803484" description="Lipocalin-like domain-containing protein" evidence="1">
    <location>
        <begin position="26"/>
        <end position="170"/>
    </location>
</feature>